<dbReference type="OrthoDB" id="2536347at2759"/>
<keyword evidence="2" id="KW-1133">Transmembrane helix</keyword>
<feature type="transmembrane region" description="Helical" evidence="2">
    <location>
        <begin position="222"/>
        <end position="243"/>
    </location>
</feature>
<proteinExistence type="predicted"/>
<keyword evidence="2" id="KW-0472">Membrane</keyword>
<dbReference type="InterPro" id="IPR045339">
    <property type="entry name" value="DUF6534"/>
</dbReference>
<feature type="region of interest" description="Disordered" evidence="1">
    <location>
        <begin position="311"/>
        <end position="352"/>
    </location>
</feature>
<dbReference type="PANTHER" id="PTHR40465">
    <property type="entry name" value="CHROMOSOME 1, WHOLE GENOME SHOTGUN SEQUENCE"/>
    <property type="match status" value="1"/>
</dbReference>
<evidence type="ECO:0000313" key="4">
    <source>
        <dbReference type="EMBL" id="KDQ21475.1"/>
    </source>
</evidence>
<feature type="compositionally biased region" description="Polar residues" evidence="1">
    <location>
        <begin position="311"/>
        <end position="323"/>
    </location>
</feature>
<keyword evidence="2" id="KW-0812">Transmembrane</keyword>
<name>A0A067N3D2_BOTB1</name>
<dbReference type="PANTHER" id="PTHR40465:SF1">
    <property type="entry name" value="DUF6534 DOMAIN-CONTAINING PROTEIN"/>
    <property type="match status" value="1"/>
</dbReference>
<evidence type="ECO:0000313" key="5">
    <source>
        <dbReference type="Proteomes" id="UP000027195"/>
    </source>
</evidence>
<evidence type="ECO:0000256" key="2">
    <source>
        <dbReference type="SAM" id="Phobius"/>
    </source>
</evidence>
<keyword evidence="5" id="KW-1185">Reference proteome</keyword>
<dbReference type="Proteomes" id="UP000027195">
    <property type="component" value="Unassembled WGS sequence"/>
</dbReference>
<feature type="transmembrane region" description="Helical" evidence="2">
    <location>
        <begin position="182"/>
        <end position="202"/>
    </location>
</feature>
<protein>
    <recommendedName>
        <fullName evidence="3">DUF6534 domain-containing protein</fullName>
    </recommendedName>
</protein>
<feature type="transmembrane region" description="Helical" evidence="2">
    <location>
        <begin position="31"/>
        <end position="52"/>
    </location>
</feature>
<organism evidence="4 5">
    <name type="scientific">Botryobasidium botryosum (strain FD-172 SS1)</name>
    <dbReference type="NCBI Taxonomy" id="930990"/>
    <lineage>
        <taxon>Eukaryota</taxon>
        <taxon>Fungi</taxon>
        <taxon>Dikarya</taxon>
        <taxon>Basidiomycota</taxon>
        <taxon>Agaricomycotina</taxon>
        <taxon>Agaricomycetes</taxon>
        <taxon>Cantharellales</taxon>
        <taxon>Botryobasidiaceae</taxon>
        <taxon>Botryobasidium</taxon>
    </lineage>
</organism>
<reference evidence="5" key="1">
    <citation type="journal article" date="2014" name="Proc. Natl. Acad. Sci. U.S.A.">
        <title>Extensive sampling of basidiomycete genomes demonstrates inadequacy of the white-rot/brown-rot paradigm for wood decay fungi.</title>
        <authorList>
            <person name="Riley R."/>
            <person name="Salamov A.A."/>
            <person name="Brown D.W."/>
            <person name="Nagy L.G."/>
            <person name="Floudas D."/>
            <person name="Held B.W."/>
            <person name="Levasseur A."/>
            <person name="Lombard V."/>
            <person name="Morin E."/>
            <person name="Otillar R."/>
            <person name="Lindquist E.A."/>
            <person name="Sun H."/>
            <person name="LaButti K.M."/>
            <person name="Schmutz J."/>
            <person name="Jabbour D."/>
            <person name="Luo H."/>
            <person name="Baker S.E."/>
            <person name="Pisabarro A.G."/>
            <person name="Walton J.D."/>
            <person name="Blanchette R.A."/>
            <person name="Henrissat B."/>
            <person name="Martin F."/>
            <person name="Cullen D."/>
            <person name="Hibbett D.S."/>
            <person name="Grigoriev I.V."/>
        </authorList>
    </citation>
    <scope>NUCLEOTIDE SEQUENCE [LARGE SCALE GENOMIC DNA]</scope>
    <source>
        <strain evidence="5">FD-172 SS1</strain>
    </source>
</reference>
<sequence>MGACYLNCESTPTVNALNVLKDAQLITGPLLLGYLFNWGLFGLLILQVYIYYLSFPKDHRYIKALVYTVFVADCLQTIITAHSAWQFFSTGWGDVNVFQEPSWSWIAVPLSNGFVSASVQCFFAYRIWVLSESRIVSTIVAVLAVMQGVSALVSGIQFQAMGDASHFCSPLPSTIHLRLPKVWLSGTAVTDVIITVTMIHLLKKAVSGNACNDLIISNLVRVTATTGAVTISAAVVQLALMLAKLYTNTLLCTLNIRSPVFRGSYRATAGGNSGPDDLWHAIRKAGMNNISLQASSDEVYYQPAVASSNLSKSTVEGSHQTAPTEPPDISQDEIRISATPAGDPELGTGAGN</sequence>
<dbReference type="EMBL" id="KL198016">
    <property type="protein sequence ID" value="KDQ21475.1"/>
    <property type="molecule type" value="Genomic_DNA"/>
</dbReference>
<evidence type="ECO:0000259" key="3">
    <source>
        <dbReference type="Pfam" id="PF20152"/>
    </source>
</evidence>
<dbReference type="AlphaFoldDB" id="A0A067N3D2"/>
<feature type="transmembrane region" description="Helical" evidence="2">
    <location>
        <begin position="105"/>
        <end position="128"/>
    </location>
</feature>
<dbReference type="Pfam" id="PF20152">
    <property type="entry name" value="DUF6534"/>
    <property type="match status" value="1"/>
</dbReference>
<accession>A0A067N3D2</accession>
<feature type="domain" description="DUF6534" evidence="3">
    <location>
        <begin position="187"/>
        <end position="258"/>
    </location>
</feature>
<gene>
    <name evidence="4" type="ORF">BOTBODRAFT_182798</name>
</gene>
<dbReference type="HOGENOM" id="CLU_046025_2_1_1"/>
<feature type="transmembrane region" description="Helical" evidence="2">
    <location>
        <begin position="135"/>
        <end position="162"/>
    </location>
</feature>
<dbReference type="InParanoid" id="A0A067N3D2"/>
<feature type="transmembrane region" description="Helical" evidence="2">
    <location>
        <begin position="64"/>
        <end position="85"/>
    </location>
</feature>
<evidence type="ECO:0000256" key="1">
    <source>
        <dbReference type="SAM" id="MobiDB-lite"/>
    </source>
</evidence>